<dbReference type="EMBL" id="MU865579">
    <property type="protein sequence ID" value="KAK4221153.1"/>
    <property type="molecule type" value="Genomic_DNA"/>
</dbReference>
<comment type="similarity">
    <text evidence="1">Belongs to the tpcK family.</text>
</comment>
<accession>A0AAN7BEN7</accession>
<dbReference type="GO" id="GO:0016491">
    <property type="term" value="F:oxidoreductase activity"/>
    <property type="evidence" value="ECO:0007669"/>
    <property type="project" value="InterPro"/>
</dbReference>
<evidence type="ECO:0000313" key="4">
    <source>
        <dbReference type="Proteomes" id="UP001301958"/>
    </source>
</evidence>
<comment type="caution">
    <text evidence="3">The sequence shown here is derived from an EMBL/GenBank/DDBJ whole genome shotgun (WGS) entry which is preliminary data.</text>
</comment>
<dbReference type="Pfam" id="PF07110">
    <property type="entry name" value="EthD"/>
    <property type="match status" value="1"/>
</dbReference>
<reference evidence="3" key="1">
    <citation type="journal article" date="2023" name="Mol. Phylogenet. Evol.">
        <title>Genome-scale phylogeny and comparative genomics of the fungal order Sordariales.</title>
        <authorList>
            <person name="Hensen N."/>
            <person name="Bonometti L."/>
            <person name="Westerberg I."/>
            <person name="Brannstrom I.O."/>
            <person name="Guillou S."/>
            <person name="Cros-Aarteil S."/>
            <person name="Calhoun S."/>
            <person name="Haridas S."/>
            <person name="Kuo A."/>
            <person name="Mondo S."/>
            <person name="Pangilinan J."/>
            <person name="Riley R."/>
            <person name="LaButti K."/>
            <person name="Andreopoulos B."/>
            <person name="Lipzen A."/>
            <person name="Chen C."/>
            <person name="Yan M."/>
            <person name="Daum C."/>
            <person name="Ng V."/>
            <person name="Clum A."/>
            <person name="Steindorff A."/>
            <person name="Ohm R.A."/>
            <person name="Martin F."/>
            <person name="Silar P."/>
            <person name="Natvig D.O."/>
            <person name="Lalanne C."/>
            <person name="Gautier V."/>
            <person name="Ament-Velasquez S.L."/>
            <person name="Kruys A."/>
            <person name="Hutchinson M.I."/>
            <person name="Powell A.J."/>
            <person name="Barry K."/>
            <person name="Miller A.N."/>
            <person name="Grigoriev I.V."/>
            <person name="Debuchy R."/>
            <person name="Gladieux P."/>
            <person name="Hiltunen Thoren M."/>
            <person name="Johannesson H."/>
        </authorList>
    </citation>
    <scope>NUCLEOTIDE SEQUENCE</scope>
    <source>
        <strain evidence="3">CBS 990.96</strain>
    </source>
</reference>
<feature type="domain" description="EthD" evidence="2">
    <location>
        <begin position="27"/>
        <end position="109"/>
    </location>
</feature>
<reference evidence="3" key="2">
    <citation type="submission" date="2023-05" db="EMBL/GenBank/DDBJ databases">
        <authorList>
            <consortium name="Lawrence Berkeley National Laboratory"/>
            <person name="Steindorff A."/>
            <person name="Hensen N."/>
            <person name="Bonometti L."/>
            <person name="Westerberg I."/>
            <person name="Brannstrom I.O."/>
            <person name="Guillou S."/>
            <person name="Cros-Aarteil S."/>
            <person name="Calhoun S."/>
            <person name="Haridas S."/>
            <person name="Kuo A."/>
            <person name="Mondo S."/>
            <person name="Pangilinan J."/>
            <person name="Riley R."/>
            <person name="Labutti K."/>
            <person name="Andreopoulos B."/>
            <person name="Lipzen A."/>
            <person name="Chen C."/>
            <person name="Yanf M."/>
            <person name="Daum C."/>
            <person name="Ng V."/>
            <person name="Clum A."/>
            <person name="Ohm R."/>
            <person name="Martin F."/>
            <person name="Silar P."/>
            <person name="Natvig D."/>
            <person name="Lalanne C."/>
            <person name="Gautier V."/>
            <person name="Ament-Velasquez S.L."/>
            <person name="Kruys A."/>
            <person name="Hutchinson M.I."/>
            <person name="Powell A.J."/>
            <person name="Barry K."/>
            <person name="Miller A.N."/>
            <person name="Grigoriev I.V."/>
            <person name="Debuchy R."/>
            <person name="Gladieux P."/>
            <person name="Thoren M.H."/>
            <person name="Johannesson H."/>
        </authorList>
    </citation>
    <scope>NUCLEOTIDE SEQUENCE</scope>
    <source>
        <strain evidence="3">CBS 990.96</strain>
    </source>
</reference>
<proteinExistence type="inferred from homology"/>
<organism evidence="3 4">
    <name type="scientific">Podospora fimiseda</name>
    <dbReference type="NCBI Taxonomy" id="252190"/>
    <lineage>
        <taxon>Eukaryota</taxon>
        <taxon>Fungi</taxon>
        <taxon>Dikarya</taxon>
        <taxon>Ascomycota</taxon>
        <taxon>Pezizomycotina</taxon>
        <taxon>Sordariomycetes</taxon>
        <taxon>Sordariomycetidae</taxon>
        <taxon>Sordariales</taxon>
        <taxon>Podosporaceae</taxon>
        <taxon>Podospora</taxon>
    </lineage>
</organism>
<evidence type="ECO:0000256" key="1">
    <source>
        <dbReference type="ARBA" id="ARBA00005986"/>
    </source>
</evidence>
<keyword evidence="4" id="KW-1185">Reference proteome</keyword>
<gene>
    <name evidence="3" type="ORF">QBC38DRAFT_540266</name>
</gene>
<sequence length="132" mass="15284">MHVCCPLKSRAKEWMLTITHYRQSQHTHDAFIKWIVEEHLPVALSIFKKHGVLEYALFVTPSALNEALQQEMGKFRPTLDFADFDCIIEYMIPEAQTVNKVMSDPDWPALVSLEYSTPYLLKTGETVNLKKE</sequence>
<dbReference type="InterPro" id="IPR011008">
    <property type="entry name" value="Dimeric_a/b-barrel"/>
</dbReference>
<dbReference type="Proteomes" id="UP001301958">
    <property type="component" value="Unassembled WGS sequence"/>
</dbReference>
<evidence type="ECO:0000259" key="2">
    <source>
        <dbReference type="Pfam" id="PF07110"/>
    </source>
</evidence>
<dbReference type="Gene3D" id="3.30.70.100">
    <property type="match status" value="1"/>
</dbReference>
<dbReference type="SUPFAM" id="SSF54909">
    <property type="entry name" value="Dimeric alpha+beta barrel"/>
    <property type="match status" value="1"/>
</dbReference>
<evidence type="ECO:0000313" key="3">
    <source>
        <dbReference type="EMBL" id="KAK4221153.1"/>
    </source>
</evidence>
<dbReference type="InterPro" id="IPR009799">
    <property type="entry name" value="EthD_dom"/>
</dbReference>
<name>A0AAN7BEN7_9PEZI</name>
<protein>
    <recommendedName>
        <fullName evidence="2">EthD domain-containing protein</fullName>
    </recommendedName>
</protein>
<dbReference type="AlphaFoldDB" id="A0AAN7BEN7"/>